<dbReference type="Proteomes" id="UP001525890">
    <property type="component" value="Unassembled WGS sequence"/>
</dbReference>
<keyword evidence="11" id="KW-0436">Ligase</keyword>
<dbReference type="PROSITE" id="PS50968">
    <property type="entry name" value="BIOTINYL_LIPOYL"/>
    <property type="match status" value="1"/>
</dbReference>
<evidence type="ECO:0000256" key="8">
    <source>
        <dbReference type="RuleBase" id="RU364072"/>
    </source>
</evidence>
<keyword evidence="3 8" id="KW-0444">Lipid biosynthesis</keyword>
<keyword evidence="7 8" id="KW-0092">Biotin</keyword>
<keyword evidence="5 8" id="KW-0443">Lipid metabolism</keyword>
<evidence type="ECO:0000313" key="12">
    <source>
        <dbReference type="Proteomes" id="UP001525890"/>
    </source>
</evidence>
<dbReference type="InterPro" id="IPR001882">
    <property type="entry name" value="Biotin_BS"/>
</dbReference>
<dbReference type="InterPro" id="IPR011053">
    <property type="entry name" value="Single_hybrid_motif"/>
</dbReference>
<comment type="pathway">
    <text evidence="1 8">Lipid metabolism; fatty acid biosynthesis.</text>
</comment>
<evidence type="ECO:0000256" key="7">
    <source>
        <dbReference type="ARBA" id="ARBA00023267"/>
    </source>
</evidence>
<evidence type="ECO:0000256" key="1">
    <source>
        <dbReference type="ARBA" id="ARBA00005194"/>
    </source>
</evidence>
<dbReference type="PRINTS" id="PR01071">
    <property type="entry name" value="ACOABIOTINCC"/>
</dbReference>
<evidence type="ECO:0000313" key="11">
    <source>
        <dbReference type="EMBL" id="MCT7967713.1"/>
    </source>
</evidence>
<comment type="caution">
    <text evidence="11">The sequence shown here is derived from an EMBL/GenBank/DDBJ whole genome shotgun (WGS) entry which is preliminary data.</text>
</comment>
<dbReference type="SUPFAM" id="SSF51230">
    <property type="entry name" value="Single hybrid motif"/>
    <property type="match status" value="1"/>
</dbReference>
<dbReference type="RefSeq" id="WP_368007279.1">
    <property type="nucleotide sequence ID" value="NZ_JAMXFF010000022.1"/>
</dbReference>
<dbReference type="InterPro" id="IPR000089">
    <property type="entry name" value="Biotin_lipoyl"/>
</dbReference>
<dbReference type="InterPro" id="IPR050709">
    <property type="entry name" value="Biotin_Carboxyl_Carrier/Decarb"/>
</dbReference>
<evidence type="ECO:0000256" key="2">
    <source>
        <dbReference type="ARBA" id="ARBA00017562"/>
    </source>
</evidence>
<dbReference type="PANTHER" id="PTHR45266:SF3">
    <property type="entry name" value="OXALOACETATE DECARBOXYLASE ALPHA CHAIN"/>
    <property type="match status" value="1"/>
</dbReference>
<dbReference type="GO" id="GO:0003989">
    <property type="term" value="F:acetyl-CoA carboxylase activity"/>
    <property type="evidence" value="ECO:0007669"/>
    <property type="project" value="UniProtKB-EC"/>
</dbReference>
<dbReference type="InterPro" id="IPR001249">
    <property type="entry name" value="AcCoA_biotinCC"/>
</dbReference>
<organism evidence="11 12">
    <name type="scientific">Laspinema palackyanum D2a</name>
    <dbReference type="NCBI Taxonomy" id="2953684"/>
    <lineage>
        <taxon>Bacteria</taxon>
        <taxon>Bacillati</taxon>
        <taxon>Cyanobacteriota</taxon>
        <taxon>Cyanophyceae</taxon>
        <taxon>Oscillatoriophycideae</taxon>
        <taxon>Oscillatoriales</taxon>
        <taxon>Laspinemataceae</taxon>
        <taxon>Laspinema</taxon>
        <taxon>Laspinema palackyanum</taxon>
    </lineage>
</organism>
<keyword evidence="6 8" id="KW-0275">Fatty acid biosynthesis</keyword>
<keyword evidence="12" id="KW-1185">Reference proteome</keyword>
<dbReference type="NCBIfam" id="NF005457">
    <property type="entry name" value="PRK07051.1"/>
    <property type="match status" value="1"/>
</dbReference>
<proteinExistence type="predicted"/>
<evidence type="ECO:0000259" key="10">
    <source>
        <dbReference type="PROSITE" id="PS50968"/>
    </source>
</evidence>
<comment type="function">
    <text evidence="8">This protein is a component of the acetyl coenzyme A carboxylase complex; first, biotin carboxylase catalyzes the carboxylation of the carrier protein and then the transcarboxylase transfers the carboxyl group to form malonyl-CoA.</text>
</comment>
<dbReference type="Pfam" id="PF00364">
    <property type="entry name" value="Biotin_lipoyl"/>
    <property type="match status" value="1"/>
</dbReference>
<dbReference type="Gene3D" id="2.40.50.100">
    <property type="match status" value="1"/>
</dbReference>
<dbReference type="PANTHER" id="PTHR45266">
    <property type="entry name" value="OXALOACETATE DECARBOXYLASE ALPHA CHAIN"/>
    <property type="match status" value="1"/>
</dbReference>
<gene>
    <name evidence="11" type="primary">accB</name>
    <name evidence="11" type="ORF">NG799_15330</name>
</gene>
<feature type="compositionally biased region" description="Pro residues" evidence="9">
    <location>
        <begin position="65"/>
        <end position="77"/>
    </location>
</feature>
<evidence type="ECO:0000256" key="5">
    <source>
        <dbReference type="ARBA" id="ARBA00023098"/>
    </source>
</evidence>
<dbReference type="PROSITE" id="PS00188">
    <property type="entry name" value="BIOTIN"/>
    <property type="match status" value="1"/>
</dbReference>
<feature type="domain" description="Lipoyl-binding" evidence="10">
    <location>
        <begin position="108"/>
        <end position="184"/>
    </location>
</feature>
<dbReference type="CDD" id="cd06850">
    <property type="entry name" value="biotinyl_domain"/>
    <property type="match status" value="1"/>
</dbReference>
<reference evidence="11 12" key="1">
    <citation type="journal article" date="2022" name="Front. Microbiol.">
        <title>High genomic differentiation and limited gene flow indicate recent cryptic speciation within the genus Laspinema (cyanobacteria).</title>
        <authorList>
            <person name="Stanojkovic A."/>
            <person name="Skoupy S."/>
            <person name="Skaloud P."/>
            <person name="Dvorak P."/>
        </authorList>
    </citation>
    <scope>NUCLEOTIDE SEQUENCE [LARGE SCALE GENOMIC DNA]</scope>
    <source>
        <strain evidence="11 12">D2a</strain>
    </source>
</reference>
<dbReference type="NCBIfam" id="TIGR00531">
    <property type="entry name" value="BCCP"/>
    <property type="match status" value="1"/>
</dbReference>
<keyword evidence="4 8" id="KW-0276">Fatty acid metabolism</keyword>
<dbReference type="EMBL" id="JAMXFF010000022">
    <property type="protein sequence ID" value="MCT7967713.1"/>
    <property type="molecule type" value="Genomic_DNA"/>
</dbReference>
<protein>
    <recommendedName>
        <fullName evidence="2 8">Biotin carboxyl carrier protein of acetyl-CoA carboxylase</fullName>
    </recommendedName>
</protein>
<feature type="region of interest" description="Disordered" evidence="9">
    <location>
        <begin position="51"/>
        <end position="100"/>
    </location>
</feature>
<evidence type="ECO:0000256" key="3">
    <source>
        <dbReference type="ARBA" id="ARBA00022516"/>
    </source>
</evidence>
<evidence type="ECO:0000256" key="4">
    <source>
        <dbReference type="ARBA" id="ARBA00022832"/>
    </source>
</evidence>
<name>A0ABT2MSR7_9CYAN</name>
<evidence type="ECO:0000256" key="6">
    <source>
        <dbReference type="ARBA" id="ARBA00023160"/>
    </source>
</evidence>
<evidence type="ECO:0000256" key="9">
    <source>
        <dbReference type="SAM" id="MobiDB-lite"/>
    </source>
</evidence>
<sequence length="186" mass="19552">MQLDLSQLSELLGAFNGTDISELILKSGDFELTLRKDRLIAERVGIPVDPGWTPMAEGPGAIAPSSPPVKPAIPTAPPSSGTPGPTEGNAPGGPSVAAPAPVTNDRKFLEVISPMVGTFYRSPSPDEPPFVAVGDRIKLGQTVCIIEAMKLMNEIEAEVSGQVVEILVENGTPVEYGQPLMRISPE</sequence>
<accession>A0ABT2MSR7</accession>